<keyword evidence="2" id="KW-1185">Reference proteome</keyword>
<evidence type="ECO:0000313" key="1">
    <source>
        <dbReference type="EMBL" id="MFC5649750.1"/>
    </source>
</evidence>
<accession>A0ABW0W002</accession>
<comment type="caution">
    <text evidence="1">The sequence shown here is derived from an EMBL/GenBank/DDBJ whole genome shotgun (WGS) entry which is preliminary data.</text>
</comment>
<sequence>MNNGMIVIMYEKQPNGELKLIDERTWDANMIASLQHVNYLHVSGQEYQTIEGKLNVDTGKLELLVVPMNND</sequence>
<evidence type="ECO:0000313" key="2">
    <source>
        <dbReference type="Proteomes" id="UP001596047"/>
    </source>
</evidence>
<dbReference type="Proteomes" id="UP001596047">
    <property type="component" value="Unassembled WGS sequence"/>
</dbReference>
<dbReference type="EMBL" id="JBHSOW010000041">
    <property type="protein sequence ID" value="MFC5649750.1"/>
    <property type="molecule type" value="Genomic_DNA"/>
</dbReference>
<dbReference type="RefSeq" id="WP_379188293.1">
    <property type="nucleotide sequence ID" value="NZ_JBHSOW010000041.1"/>
</dbReference>
<reference evidence="2" key="1">
    <citation type="journal article" date="2019" name="Int. J. Syst. Evol. Microbiol.">
        <title>The Global Catalogue of Microorganisms (GCM) 10K type strain sequencing project: providing services to taxonomists for standard genome sequencing and annotation.</title>
        <authorList>
            <consortium name="The Broad Institute Genomics Platform"/>
            <consortium name="The Broad Institute Genome Sequencing Center for Infectious Disease"/>
            <person name="Wu L."/>
            <person name="Ma J."/>
        </authorList>
    </citation>
    <scope>NUCLEOTIDE SEQUENCE [LARGE SCALE GENOMIC DNA]</scope>
    <source>
        <strain evidence="2">CGMCC 1.3240</strain>
    </source>
</reference>
<protein>
    <submittedName>
        <fullName evidence="1">Uncharacterized protein</fullName>
    </submittedName>
</protein>
<proteinExistence type="predicted"/>
<gene>
    <name evidence="1" type="ORF">ACFPYJ_11580</name>
</gene>
<organism evidence="1 2">
    <name type="scientific">Paenibacillus solisilvae</name>
    <dbReference type="NCBI Taxonomy" id="2486751"/>
    <lineage>
        <taxon>Bacteria</taxon>
        <taxon>Bacillati</taxon>
        <taxon>Bacillota</taxon>
        <taxon>Bacilli</taxon>
        <taxon>Bacillales</taxon>
        <taxon>Paenibacillaceae</taxon>
        <taxon>Paenibacillus</taxon>
    </lineage>
</organism>
<name>A0ABW0W002_9BACL</name>